<dbReference type="SUPFAM" id="SSF74650">
    <property type="entry name" value="Galactose mutarotase-like"/>
    <property type="match status" value="1"/>
</dbReference>
<comment type="caution">
    <text evidence="7">The sequence shown here is derived from an EMBL/GenBank/DDBJ whole genome shotgun (WGS) entry which is preliminary data.</text>
</comment>
<dbReference type="InterPro" id="IPR000602">
    <property type="entry name" value="Glyco_hydro_38_N"/>
</dbReference>
<dbReference type="InterPro" id="IPR011330">
    <property type="entry name" value="Glyco_hydro/deAcase_b/a-brl"/>
</dbReference>
<evidence type="ECO:0000256" key="1">
    <source>
        <dbReference type="ARBA" id="ARBA00009792"/>
    </source>
</evidence>
<accession>A0AAE4AR51</accession>
<dbReference type="AlphaFoldDB" id="A0AAE4AR51"/>
<comment type="similarity">
    <text evidence="1">Belongs to the glycosyl hydrolase 38 family.</text>
</comment>
<evidence type="ECO:0000256" key="4">
    <source>
        <dbReference type="ARBA" id="ARBA00023295"/>
    </source>
</evidence>
<reference evidence="7" key="1">
    <citation type="submission" date="2023-07" db="EMBL/GenBank/DDBJ databases">
        <title>Genomic Encyclopedia of Type Strains, Phase IV (KMG-IV): sequencing the most valuable type-strain genomes for metagenomic binning, comparative biology and taxonomic classification.</title>
        <authorList>
            <person name="Goeker M."/>
        </authorList>
    </citation>
    <scope>NUCLEOTIDE SEQUENCE</scope>
    <source>
        <strain evidence="7">DSM 24202</strain>
    </source>
</reference>
<dbReference type="GO" id="GO:0046872">
    <property type="term" value="F:metal ion binding"/>
    <property type="evidence" value="ECO:0007669"/>
    <property type="project" value="UniProtKB-KW"/>
</dbReference>
<proteinExistence type="inferred from homology"/>
<dbReference type="SUPFAM" id="SSF88688">
    <property type="entry name" value="Families 57/38 glycoside transferase middle domain"/>
    <property type="match status" value="1"/>
</dbReference>
<evidence type="ECO:0000259" key="6">
    <source>
        <dbReference type="Pfam" id="PF07748"/>
    </source>
</evidence>
<evidence type="ECO:0000256" key="3">
    <source>
        <dbReference type="ARBA" id="ARBA00022801"/>
    </source>
</evidence>
<keyword evidence="2" id="KW-0479">Metal-binding</keyword>
<dbReference type="SUPFAM" id="SSF88713">
    <property type="entry name" value="Glycoside hydrolase/deacetylase"/>
    <property type="match status" value="1"/>
</dbReference>
<dbReference type="RefSeq" id="WP_307265204.1">
    <property type="nucleotide sequence ID" value="NZ_JAUSVL010000001.1"/>
</dbReference>
<dbReference type="PANTHER" id="PTHR46017">
    <property type="entry name" value="ALPHA-MANNOSIDASE 2C1"/>
    <property type="match status" value="1"/>
</dbReference>
<keyword evidence="4 7" id="KW-0326">Glycosidase</keyword>
<gene>
    <name evidence="7" type="ORF">J3R75_003945</name>
</gene>
<dbReference type="EC" id="3.2.1.24" evidence="7"/>
<dbReference type="InterPro" id="IPR011013">
    <property type="entry name" value="Gal_mutarotase_sf_dom"/>
</dbReference>
<evidence type="ECO:0000259" key="5">
    <source>
        <dbReference type="Pfam" id="PF01074"/>
    </source>
</evidence>
<dbReference type="Pfam" id="PF01074">
    <property type="entry name" value="Glyco_hydro_38N"/>
    <property type="match status" value="1"/>
</dbReference>
<protein>
    <submittedName>
        <fullName evidence="7">Alpha-mannosidase</fullName>
        <ecNumber evidence="7">3.2.1.24</ecNumber>
    </submittedName>
</protein>
<dbReference type="InterPro" id="IPR027291">
    <property type="entry name" value="Glyco_hydro_38_N_sf"/>
</dbReference>
<dbReference type="InterPro" id="IPR011682">
    <property type="entry name" value="Glyco_hydro_38_C"/>
</dbReference>
<keyword evidence="3 7" id="KW-0378">Hydrolase</keyword>
<sequence length="721" mass="80366">MSATITVHLVFHAHLDPIWLWQWSAGLDEAIATCRSAADRLDNNPDIFFTQGEAWVYKQIQDCDPALFARIQQLVRAGRWEITGGWWTQPDCNAPDGDGFRQQIQLGKDYFQQHFGCFPDSGFCPDSFGHNASLPALMRAAGQKHYVMMRPQEHEMALPARLFRWRGDDGGPELTTFRIAQSYNLDQEIADPAKIEARLRACCNGLPAGVTHTLCFAGIGDHGGGPSEKAIAWLREHADAFPGMRLVFSTPSRFFAAIANAVPTLPVVTGELQYHAIGCYSVHRQGKLALRDATQRLTQLDSVMPTLSDDQARCHQSHWQNVVFHQFHDTLGGTCLASAYKHVHNQLGAAEAWAEERIHYELRQRLTALPDDPCQRLIFFNASDRPFAGWAECEPWLAGKPWHFRVIDDHGQAVPTQAIPCEAVIGWRWLTRIAIKLQLAPGEIKALRLVPSTDEQQPATTAAGDNDTSAFPAPPWRMCNHSHSAALDLSQARCHFGGMDHLLPELALIDDGSDTWSHGIDRYADTPAALATWGAPELSFTGPLLTQIAQAGRIGNSDVIRTFRLHHDSDAMEMTIRVSWQEKRRVLKLVLPIAGNGDNRLDAICGGASKRPLDGREYPIQGWTAVPVAPQQRLTVICPDVFALDATPQRLRFTLLRSPLMAHHAPHPGGTLDGVSSDRGEHHFRFRFNIDKASPNELWQELYSWLRPPFFADLTRGMPPA</sequence>
<name>A0AAE4AR51_9BACT</name>
<evidence type="ECO:0000256" key="2">
    <source>
        <dbReference type="ARBA" id="ARBA00022723"/>
    </source>
</evidence>
<evidence type="ECO:0000313" key="8">
    <source>
        <dbReference type="Proteomes" id="UP001238163"/>
    </source>
</evidence>
<dbReference type="GO" id="GO:0006013">
    <property type="term" value="P:mannose metabolic process"/>
    <property type="evidence" value="ECO:0007669"/>
    <property type="project" value="InterPro"/>
</dbReference>
<dbReference type="Pfam" id="PF07748">
    <property type="entry name" value="Glyco_hydro_38C"/>
    <property type="match status" value="1"/>
</dbReference>
<dbReference type="GO" id="GO:0030246">
    <property type="term" value="F:carbohydrate binding"/>
    <property type="evidence" value="ECO:0007669"/>
    <property type="project" value="InterPro"/>
</dbReference>
<dbReference type="InterPro" id="IPR028995">
    <property type="entry name" value="Glyco_hydro_57/38_cen_sf"/>
</dbReference>
<dbReference type="EMBL" id="JAUSVL010000001">
    <property type="protein sequence ID" value="MDQ0291838.1"/>
    <property type="molecule type" value="Genomic_DNA"/>
</dbReference>
<evidence type="ECO:0000313" key="7">
    <source>
        <dbReference type="EMBL" id="MDQ0291838.1"/>
    </source>
</evidence>
<keyword evidence="8" id="KW-1185">Reference proteome</keyword>
<dbReference type="Gene3D" id="3.20.110.10">
    <property type="entry name" value="Glycoside hydrolase 38, N terminal domain"/>
    <property type="match status" value="1"/>
</dbReference>
<dbReference type="InterPro" id="IPR037094">
    <property type="entry name" value="Glyco_hydro_38_cen_sf"/>
</dbReference>
<feature type="domain" description="Glycosyl hydrolase family 38 C-terminal" evidence="6">
    <location>
        <begin position="523"/>
        <end position="661"/>
    </location>
</feature>
<dbReference type="GO" id="GO:0009313">
    <property type="term" value="P:oligosaccharide catabolic process"/>
    <property type="evidence" value="ECO:0007669"/>
    <property type="project" value="TreeGrafter"/>
</dbReference>
<dbReference type="Proteomes" id="UP001238163">
    <property type="component" value="Unassembled WGS sequence"/>
</dbReference>
<dbReference type="Gene3D" id="1.20.1270.50">
    <property type="entry name" value="Glycoside hydrolase family 38, central domain"/>
    <property type="match status" value="1"/>
</dbReference>
<dbReference type="Gene3D" id="2.70.98.30">
    <property type="entry name" value="Golgi alpha-mannosidase II, domain 4"/>
    <property type="match status" value="1"/>
</dbReference>
<dbReference type="GO" id="GO:0004559">
    <property type="term" value="F:alpha-mannosidase activity"/>
    <property type="evidence" value="ECO:0007669"/>
    <property type="project" value="UniProtKB-EC"/>
</dbReference>
<dbReference type="CDD" id="cd10789">
    <property type="entry name" value="GH38N_AMII_ER_cytosolic"/>
    <property type="match status" value="1"/>
</dbReference>
<feature type="domain" description="Glycoside hydrolase family 38 N-terminal" evidence="5">
    <location>
        <begin position="6"/>
        <end position="260"/>
    </location>
</feature>
<organism evidence="7 8">
    <name type="scientific">Oligosphaera ethanolica</name>
    <dbReference type="NCBI Taxonomy" id="760260"/>
    <lineage>
        <taxon>Bacteria</taxon>
        <taxon>Pseudomonadati</taxon>
        <taxon>Lentisphaerota</taxon>
        <taxon>Oligosphaeria</taxon>
        <taxon>Oligosphaerales</taxon>
        <taxon>Oligosphaeraceae</taxon>
        <taxon>Oligosphaera</taxon>
    </lineage>
</organism>
<dbReference type="PANTHER" id="PTHR46017:SF1">
    <property type="entry name" value="ALPHA-MANNOSIDASE 2C1"/>
    <property type="match status" value="1"/>
</dbReference>